<organism evidence="7 8">
    <name type="scientific">Thalictrum thalictroides</name>
    <name type="common">Rue-anemone</name>
    <name type="synonym">Anemone thalictroides</name>
    <dbReference type="NCBI Taxonomy" id="46969"/>
    <lineage>
        <taxon>Eukaryota</taxon>
        <taxon>Viridiplantae</taxon>
        <taxon>Streptophyta</taxon>
        <taxon>Embryophyta</taxon>
        <taxon>Tracheophyta</taxon>
        <taxon>Spermatophyta</taxon>
        <taxon>Magnoliopsida</taxon>
        <taxon>Ranunculales</taxon>
        <taxon>Ranunculaceae</taxon>
        <taxon>Thalictroideae</taxon>
        <taxon>Thalictrum</taxon>
    </lineage>
</organism>
<evidence type="ECO:0000256" key="4">
    <source>
        <dbReference type="ARBA" id="ARBA00022525"/>
    </source>
</evidence>
<evidence type="ECO:0000256" key="1">
    <source>
        <dbReference type="ARBA" id="ARBA00004613"/>
    </source>
</evidence>
<dbReference type="AlphaFoldDB" id="A0A7J6V107"/>
<proteinExistence type="inferred from homology"/>
<comment type="caution">
    <text evidence="7">The sequence shown here is derived from an EMBL/GenBank/DDBJ whole genome shotgun (WGS) entry which is preliminary data.</text>
</comment>
<dbReference type="GO" id="GO:0060320">
    <property type="term" value="P:rejection of self pollen"/>
    <property type="evidence" value="ECO:0007669"/>
    <property type="project" value="UniProtKB-KW"/>
</dbReference>
<sequence>MGNDFNKNKVINGTLLLLLFLSWEFSLVSGIKWHMENTVVIIRNLLSEKTTKDTVLYLHCKSADDDLGPKVLGYNDEFSWRFAINFWETTMFWCNMSWVDTDGREVHGSFNVYKASRDYKKSGMGRITTRNVRNDGIYDDVTSTLMFKWPPKE</sequence>
<reference evidence="7 8" key="1">
    <citation type="submission" date="2020-06" db="EMBL/GenBank/DDBJ databases">
        <title>Transcriptomic and genomic resources for Thalictrum thalictroides and T. hernandezii: Facilitating candidate gene discovery in an emerging model plant lineage.</title>
        <authorList>
            <person name="Arias T."/>
            <person name="Riano-Pachon D.M."/>
            <person name="Di Stilio V.S."/>
        </authorList>
    </citation>
    <scope>NUCLEOTIDE SEQUENCE [LARGE SCALE GENOMIC DNA]</scope>
    <source>
        <strain evidence="8">cv. WT478/WT964</strain>
        <tissue evidence="7">Leaves</tissue>
    </source>
</reference>
<dbReference type="InterPro" id="IPR010264">
    <property type="entry name" value="Self-incomp_S1"/>
</dbReference>
<dbReference type="GO" id="GO:0005576">
    <property type="term" value="C:extracellular region"/>
    <property type="evidence" value="ECO:0007669"/>
    <property type="project" value="UniProtKB-SubCell"/>
</dbReference>
<evidence type="ECO:0000313" key="8">
    <source>
        <dbReference type="Proteomes" id="UP000554482"/>
    </source>
</evidence>
<dbReference type="PANTHER" id="PTHR31232">
    <property type="match status" value="1"/>
</dbReference>
<evidence type="ECO:0000256" key="3">
    <source>
        <dbReference type="ARBA" id="ARBA00022471"/>
    </source>
</evidence>
<dbReference type="OrthoDB" id="1900999at2759"/>
<gene>
    <name evidence="7" type="ORF">FRX31_032030</name>
</gene>
<accession>A0A7J6V107</accession>
<keyword evidence="8" id="KW-1185">Reference proteome</keyword>
<feature type="signal peptide" evidence="6">
    <location>
        <begin position="1"/>
        <end position="30"/>
    </location>
</feature>
<keyword evidence="5 6" id="KW-0732">Signal</keyword>
<feature type="chain" id="PRO_5029940019" description="S-protein homolog" evidence="6">
    <location>
        <begin position="31"/>
        <end position="153"/>
    </location>
</feature>
<comment type="similarity">
    <text evidence="2 6">Belongs to the plant self-incompatibility (S1) protein family.</text>
</comment>
<comment type="subcellular location">
    <subcellularLocation>
        <location evidence="1 6">Secreted</location>
    </subcellularLocation>
</comment>
<name>A0A7J6V107_THATH</name>
<evidence type="ECO:0000313" key="7">
    <source>
        <dbReference type="EMBL" id="KAF5178388.1"/>
    </source>
</evidence>
<dbReference type="EMBL" id="JABWDY010040120">
    <property type="protein sequence ID" value="KAF5178388.1"/>
    <property type="molecule type" value="Genomic_DNA"/>
</dbReference>
<evidence type="ECO:0000256" key="5">
    <source>
        <dbReference type="ARBA" id="ARBA00022729"/>
    </source>
</evidence>
<keyword evidence="4 6" id="KW-0964">Secreted</keyword>
<evidence type="ECO:0000256" key="2">
    <source>
        <dbReference type="ARBA" id="ARBA00005581"/>
    </source>
</evidence>
<keyword evidence="3 6" id="KW-0713">Self-incompatibility</keyword>
<protein>
    <recommendedName>
        <fullName evidence="6">S-protein homolog</fullName>
    </recommendedName>
</protein>
<dbReference type="Pfam" id="PF05938">
    <property type="entry name" value="Self-incomp_S1"/>
    <property type="match status" value="1"/>
</dbReference>
<evidence type="ECO:0000256" key="6">
    <source>
        <dbReference type="RuleBase" id="RU367044"/>
    </source>
</evidence>
<dbReference type="Proteomes" id="UP000554482">
    <property type="component" value="Unassembled WGS sequence"/>
</dbReference>
<dbReference type="PANTHER" id="PTHR31232:SF18">
    <property type="entry name" value="S-PROTEIN HOMOLOG"/>
    <property type="match status" value="1"/>
</dbReference>